<keyword evidence="5 11" id="KW-0808">Transferase</keyword>
<evidence type="ECO:0000256" key="1">
    <source>
        <dbReference type="ARBA" id="ARBA00001946"/>
    </source>
</evidence>
<name>A0ABS7PZC7_9ACTN</name>
<evidence type="ECO:0000256" key="9">
    <source>
        <dbReference type="ARBA" id="ARBA00031306"/>
    </source>
</evidence>
<dbReference type="InterPro" id="IPR024932">
    <property type="entry name" value="ApbE"/>
</dbReference>
<proteinExistence type="predicted"/>
<evidence type="ECO:0000313" key="12">
    <source>
        <dbReference type="Proteomes" id="UP000778578"/>
    </source>
</evidence>
<keyword evidence="8" id="KW-0460">Magnesium</keyword>
<dbReference type="Proteomes" id="UP000778578">
    <property type="component" value="Unassembled WGS sequence"/>
</dbReference>
<dbReference type="Gene3D" id="3.10.520.10">
    <property type="entry name" value="ApbE-like domains"/>
    <property type="match status" value="1"/>
</dbReference>
<keyword evidence="4" id="KW-0285">Flavoprotein</keyword>
<keyword evidence="12" id="KW-1185">Reference proteome</keyword>
<comment type="catalytic activity">
    <reaction evidence="10">
        <text>L-threonyl-[protein] + FAD = FMN-L-threonyl-[protein] + AMP + H(+)</text>
        <dbReference type="Rhea" id="RHEA:36847"/>
        <dbReference type="Rhea" id="RHEA-COMP:11060"/>
        <dbReference type="Rhea" id="RHEA-COMP:11061"/>
        <dbReference type="ChEBI" id="CHEBI:15378"/>
        <dbReference type="ChEBI" id="CHEBI:30013"/>
        <dbReference type="ChEBI" id="CHEBI:57692"/>
        <dbReference type="ChEBI" id="CHEBI:74257"/>
        <dbReference type="ChEBI" id="CHEBI:456215"/>
        <dbReference type="EC" id="2.7.1.180"/>
    </reaction>
</comment>
<dbReference type="PANTHER" id="PTHR30040">
    <property type="entry name" value="THIAMINE BIOSYNTHESIS LIPOPROTEIN APBE"/>
    <property type="match status" value="1"/>
</dbReference>
<comment type="cofactor">
    <cofactor evidence="1">
        <name>Mg(2+)</name>
        <dbReference type="ChEBI" id="CHEBI:18420"/>
    </cofactor>
</comment>
<gene>
    <name evidence="11" type="ORF">K7862_01075</name>
</gene>
<dbReference type="SUPFAM" id="SSF143631">
    <property type="entry name" value="ApbE-like"/>
    <property type="match status" value="1"/>
</dbReference>
<accession>A0ABS7PZC7</accession>
<dbReference type="PANTHER" id="PTHR30040:SF2">
    <property type="entry name" value="FAD:PROTEIN FMN TRANSFERASE"/>
    <property type="match status" value="1"/>
</dbReference>
<evidence type="ECO:0000256" key="2">
    <source>
        <dbReference type="ARBA" id="ARBA00011955"/>
    </source>
</evidence>
<evidence type="ECO:0000256" key="5">
    <source>
        <dbReference type="ARBA" id="ARBA00022679"/>
    </source>
</evidence>
<evidence type="ECO:0000256" key="3">
    <source>
        <dbReference type="ARBA" id="ARBA00016337"/>
    </source>
</evidence>
<evidence type="ECO:0000256" key="7">
    <source>
        <dbReference type="ARBA" id="ARBA00022827"/>
    </source>
</evidence>
<comment type="caution">
    <text evidence="11">The sequence shown here is derived from an EMBL/GenBank/DDBJ whole genome shotgun (WGS) entry which is preliminary data.</text>
</comment>
<dbReference type="EC" id="2.7.1.180" evidence="2"/>
<evidence type="ECO:0000256" key="4">
    <source>
        <dbReference type="ARBA" id="ARBA00022630"/>
    </source>
</evidence>
<reference evidence="11 12" key="1">
    <citation type="submission" date="2021-08" db="EMBL/GenBank/DDBJ databases">
        <title>WGS of actinomycetes from Thailand.</title>
        <authorList>
            <person name="Thawai C."/>
        </authorList>
    </citation>
    <scope>NUCLEOTIDE SEQUENCE [LARGE SCALE GENOMIC DNA]</scope>
    <source>
        <strain evidence="11 12">PLK6-54</strain>
    </source>
</reference>
<dbReference type="EMBL" id="JAINZZ010000001">
    <property type="protein sequence ID" value="MBY8876233.1"/>
    <property type="molecule type" value="Genomic_DNA"/>
</dbReference>
<evidence type="ECO:0000256" key="8">
    <source>
        <dbReference type="ARBA" id="ARBA00022842"/>
    </source>
</evidence>
<evidence type="ECO:0000313" key="11">
    <source>
        <dbReference type="EMBL" id="MBY8876233.1"/>
    </source>
</evidence>
<evidence type="ECO:0000256" key="6">
    <source>
        <dbReference type="ARBA" id="ARBA00022723"/>
    </source>
</evidence>
<keyword evidence="7" id="KW-0274">FAD</keyword>
<dbReference type="RefSeq" id="WP_222959501.1">
    <property type="nucleotide sequence ID" value="NZ_JAINZZ010000001.1"/>
</dbReference>
<dbReference type="Pfam" id="PF02424">
    <property type="entry name" value="ApbE"/>
    <property type="match status" value="1"/>
</dbReference>
<dbReference type="InterPro" id="IPR003374">
    <property type="entry name" value="ApbE-like_sf"/>
</dbReference>
<evidence type="ECO:0000256" key="10">
    <source>
        <dbReference type="ARBA" id="ARBA00048540"/>
    </source>
</evidence>
<dbReference type="GO" id="GO:0016740">
    <property type="term" value="F:transferase activity"/>
    <property type="evidence" value="ECO:0007669"/>
    <property type="project" value="UniProtKB-KW"/>
</dbReference>
<protein>
    <recommendedName>
        <fullName evidence="3">FAD:protein FMN transferase</fullName>
        <ecNumber evidence="2">2.7.1.180</ecNumber>
    </recommendedName>
    <alternativeName>
        <fullName evidence="9">Flavin transferase</fullName>
    </alternativeName>
</protein>
<keyword evidence="6" id="KW-0479">Metal-binding</keyword>
<sequence length="325" mass="32855">MTHSSRLPSPAAAIDRVAFPALGTTAVLLTADPAGTASAVAALKAELVAIDDACSRFRPDTELSRVNASAGSGRPVPVGPLLAEALEVALRAARLTDGVVDPTVGPAAVALGYDVTFTRVARTGPTPALHPAKGWQTVGWDPELRLLRLPPGSALDLGATAKALAADRAARAAAAAARCGVLVNLGGDLSTAGPAPAGGWRVAVADDHAEPAGPGLPVVALSSGGLATSGTTVRTWERGGRTRHHIIDPATGDSAPAVWRTASVTAADCVDANTASTAAIVMGERAVDWLRDTGLPARLVRADGGVVRLNGWPPEDRPAPEGTRI</sequence>
<organism evidence="11 12">
    <name type="scientific">Actinacidiphila acidipaludis</name>
    <dbReference type="NCBI Taxonomy" id="2873382"/>
    <lineage>
        <taxon>Bacteria</taxon>
        <taxon>Bacillati</taxon>
        <taxon>Actinomycetota</taxon>
        <taxon>Actinomycetes</taxon>
        <taxon>Kitasatosporales</taxon>
        <taxon>Streptomycetaceae</taxon>
        <taxon>Actinacidiphila</taxon>
    </lineage>
</organism>